<comment type="similarity">
    <text evidence="2">Belongs to the class IV-like SAM-binding methyltransferase superfamily. RNA methyltransferase TrmH family.</text>
</comment>
<dbReference type="InterPro" id="IPR029064">
    <property type="entry name" value="Ribosomal_eL30-like_sf"/>
</dbReference>
<dbReference type="InterPro" id="IPR047261">
    <property type="entry name" value="MRM1_MeTrfase_dom"/>
</dbReference>
<keyword evidence="5 12" id="KW-0808">Transferase</keyword>
<dbReference type="PANTHER" id="PTHR46103:SF1">
    <property type="entry name" value="RRNA METHYLTRANSFERASE 1, MITOCHONDRIAL"/>
    <property type="match status" value="1"/>
</dbReference>
<dbReference type="OrthoDB" id="270651at2759"/>
<evidence type="ECO:0000256" key="7">
    <source>
        <dbReference type="ARBA" id="ARBA00022946"/>
    </source>
</evidence>
<dbReference type="Gene3D" id="3.30.1330.30">
    <property type="match status" value="1"/>
</dbReference>
<dbReference type="Pfam" id="PF08032">
    <property type="entry name" value="SpoU_sub_bind"/>
    <property type="match status" value="1"/>
</dbReference>
<name>A0A1E4SMA2_9ASCO</name>
<evidence type="ECO:0000256" key="6">
    <source>
        <dbReference type="ARBA" id="ARBA00022691"/>
    </source>
</evidence>
<dbReference type="RefSeq" id="XP_020065634.1">
    <property type="nucleotide sequence ID" value="XM_020209210.1"/>
</dbReference>
<dbReference type="InterPro" id="IPR047182">
    <property type="entry name" value="MRM1"/>
</dbReference>
<evidence type="ECO:0000259" key="11">
    <source>
        <dbReference type="SMART" id="SM00967"/>
    </source>
</evidence>
<evidence type="ECO:0000256" key="2">
    <source>
        <dbReference type="ARBA" id="ARBA00007228"/>
    </source>
</evidence>
<sequence length="415" mass="46537">MSKNIARKVASTVKAVKPVFKPHHSGTQAVKSFDKSMPKTEKVGRPWEAMNMSKDEFFGRKYGNISENERNRLNEKVERQRRARASRMENERAERQAERESRRESRPRTSSRSSGTTTSLRNPLFEYMFGTHAVKAALKAGKRPSYNKLYVHNCNDKELIKMAQTMYGLKVVERANKNELNILCNNGVHNGVVLETKNLELPTIHELGVCQDGHYEVSVYDEMYDKQVVEVKPIARKAPFPIGVYLDGITDPQNMGGIIRSAYYFGVDFIVIPESNSARLGPVASKAAVGAMDMMDIYEASDSLKFIERIRANGWNVISTGARPAHDELQELKTKHDKVETHLKNRFVELEELAQILSQGPVLLVMGSEGEGVRTNMKLRSDYLVGIDKGRGEDDVDSLNVSVAAGILMSVATRG</sequence>
<evidence type="ECO:0000256" key="5">
    <source>
        <dbReference type="ARBA" id="ARBA00022679"/>
    </source>
</evidence>
<dbReference type="CDD" id="cd18105">
    <property type="entry name" value="SpoU-like_MRM1"/>
    <property type="match status" value="1"/>
</dbReference>
<dbReference type="AlphaFoldDB" id="A0A1E4SMA2"/>
<accession>A0A1E4SMA2</accession>
<evidence type="ECO:0000256" key="3">
    <source>
        <dbReference type="ARBA" id="ARBA00022552"/>
    </source>
</evidence>
<dbReference type="GO" id="GO:0003723">
    <property type="term" value="F:RNA binding"/>
    <property type="evidence" value="ECO:0007669"/>
    <property type="project" value="InterPro"/>
</dbReference>
<dbReference type="SMART" id="SM00967">
    <property type="entry name" value="SpoU_sub_bind"/>
    <property type="match status" value="1"/>
</dbReference>
<keyword evidence="7" id="KW-0809">Transit peptide</keyword>
<dbReference type="InterPro" id="IPR029026">
    <property type="entry name" value="tRNA_m1G_MTases_N"/>
</dbReference>
<evidence type="ECO:0000256" key="10">
    <source>
        <dbReference type="SAM" id="MobiDB-lite"/>
    </source>
</evidence>
<dbReference type="Gene3D" id="3.40.1280.10">
    <property type="match status" value="1"/>
</dbReference>
<keyword evidence="3" id="KW-0698">rRNA processing</keyword>
<feature type="compositionally biased region" description="Basic and acidic residues" evidence="10">
    <location>
        <begin position="71"/>
        <end position="107"/>
    </location>
</feature>
<dbReference type="SUPFAM" id="SSF75217">
    <property type="entry name" value="alpha/beta knot"/>
    <property type="match status" value="1"/>
</dbReference>
<keyword evidence="4 12" id="KW-0489">Methyltransferase</keyword>
<dbReference type="Proteomes" id="UP000094285">
    <property type="component" value="Unassembled WGS sequence"/>
</dbReference>
<dbReference type="Pfam" id="PF00588">
    <property type="entry name" value="SpoU_methylase"/>
    <property type="match status" value="1"/>
</dbReference>
<keyword evidence="6" id="KW-0949">S-adenosyl-L-methionine</keyword>
<keyword evidence="8" id="KW-0496">Mitochondrion</keyword>
<dbReference type="NCBIfam" id="TIGR00186">
    <property type="entry name" value="rRNA_methyl_3"/>
    <property type="match status" value="1"/>
</dbReference>
<protein>
    <recommendedName>
        <fullName evidence="9">rRNA methyltransferase 1, mitochondrial</fullName>
    </recommendedName>
</protein>
<dbReference type="InterPro" id="IPR001537">
    <property type="entry name" value="SpoU_MeTrfase"/>
</dbReference>
<proteinExistence type="inferred from homology"/>
<dbReference type="InterPro" id="IPR029028">
    <property type="entry name" value="Alpha/beta_knot_MTases"/>
</dbReference>
<gene>
    <name evidence="12" type="ORF">CANTADRAFT_4541</name>
</gene>
<dbReference type="InterPro" id="IPR004441">
    <property type="entry name" value="rRNA_MeTrfase_TrmH"/>
</dbReference>
<dbReference type="STRING" id="984487.A0A1E4SMA2"/>
<feature type="region of interest" description="Disordered" evidence="10">
    <location>
        <begin position="71"/>
        <end position="119"/>
    </location>
</feature>
<evidence type="ECO:0000256" key="4">
    <source>
        <dbReference type="ARBA" id="ARBA00022603"/>
    </source>
</evidence>
<organism evidence="12 13">
    <name type="scientific">Suhomyces tanzawaensis NRRL Y-17324</name>
    <dbReference type="NCBI Taxonomy" id="984487"/>
    <lineage>
        <taxon>Eukaryota</taxon>
        <taxon>Fungi</taxon>
        <taxon>Dikarya</taxon>
        <taxon>Ascomycota</taxon>
        <taxon>Saccharomycotina</taxon>
        <taxon>Pichiomycetes</taxon>
        <taxon>Debaryomycetaceae</taxon>
        <taxon>Suhomyces</taxon>
    </lineage>
</organism>
<dbReference type="InterPro" id="IPR013123">
    <property type="entry name" value="SpoU_subst-bd"/>
</dbReference>
<dbReference type="SUPFAM" id="SSF55315">
    <property type="entry name" value="L30e-like"/>
    <property type="match status" value="1"/>
</dbReference>
<dbReference type="GO" id="GO:0005739">
    <property type="term" value="C:mitochondrion"/>
    <property type="evidence" value="ECO:0007669"/>
    <property type="project" value="UniProtKB-SubCell"/>
</dbReference>
<evidence type="ECO:0000256" key="8">
    <source>
        <dbReference type="ARBA" id="ARBA00023128"/>
    </source>
</evidence>
<evidence type="ECO:0000256" key="1">
    <source>
        <dbReference type="ARBA" id="ARBA00004173"/>
    </source>
</evidence>
<evidence type="ECO:0000256" key="9">
    <source>
        <dbReference type="ARBA" id="ARBA00034881"/>
    </source>
</evidence>
<evidence type="ECO:0000313" key="13">
    <source>
        <dbReference type="Proteomes" id="UP000094285"/>
    </source>
</evidence>
<dbReference type="EMBL" id="KV453910">
    <property type="protein sequence ID" value="ODV80512.1"/>
    <property type="molecule type" value="Genomic_DNA"/>
</dbReference>
<evidence type="ECO:0000313" key="12">
    <source>
        <dbReference type="EMBL" id="ODV80512.1"/>
    </source>
</evidence>
<dbReference type="GO" id="GO:0016435">
    <property type="term" value="F:rRNA (guanine) methyltransferase activity"/>
    <property type="evidence" value="ECO:0007669"/>
    <property type="project" value="TreeGrafter"/>
</dbReference>
<dbReference type="PANTHER" id="PTHR46103">
    <property type="entry name" value="RRNA METHYLTRANSFERASE 1, MITOCHONDRIAL"/>
    <property type="match status" value="1"/>
</dbReference>
<keyword evidence="13" id="KW-1185">Reference proteome</keyword>
<feature type="domain" description="RNA 2-O ribose methyltransferase substrate binding" evidence="11">
    <location>
        <begin position="127"/>
        <end position="202"/>
    </location>
</feature>
<feature type="compositionally biased region" description="Low complexity" evidence="10">
    <location>
        <begin position="108"/>
        <end position="119"/>
    </location>
</feature>
<comment type="subcellular location">
    <subcellularLocation>
        <location evidence="1">Mitochondrion</location>
    </subcellularLocation>
</comment>
<dbReference type="GeneID" id="30983346"/>
<reference evidence="13" key="1">
    <citation type="submission" date="2016-05" db="EMBL/GenBank/DDBJ databases">
        <title>Comparative genomics of biotechnologically important yeasts.</title>
        <authorList>
            <consortium name="DOE Joint Genome Institute"/>
            <person name="Riley R."/>
            <person name="Haridas S."/>
            <person name="Wolfe K.H."/>
            <person name="Lopes M.R."/>
            <person name="Hittinger C.T."/>
            <person name="Goker M."/>
            <person name="Salamov A."/>
            <person name="Wisecaver J."/>
            <person name="Long T.M."/>
            <person name="Aerts A.L."/>
            <person name="Barry K."/>
            <person name="Choi C."/>
            <person name="Clum A."/>
            <person name="Coughlan A.Y."/>
            <person name="Deshpande S."/>
            <person name="Douglass A.P."/>
            <person name="Hanson S.J."/>
            <person name="Klenk H.-P."/>
            <person name="Labutti K."/>
            <person name="Lapidus A."/>
            <person name="Lindquist E."/>
            <person name="Lipzen A."/>
            <person name="Meier-Kolthoff J.P."/>
            <person name="Ohm R.A."/>
            <person name="Otillar R.P."/>
            <person name="Pangilinan J."/>
            <person name="Peng Y."/>
            <person name="Rokas A."/>
            <person name="Rosa C.A."/>
            <person name="Scheuner C."/>
            <person name="Sibirny A.A."/>
            <person name="Slot J.C."/>
            <person name="Stielow J.B."/>
            <person name="Sun H."/>
            <person name="Kurtzman C.P."/>
            <person name="Blackwell M."/>
            <person name="Grigoriev I.V."/>
            <person name="Jeffries T.W."/>
        </authorList>
    </citation>
    <scope>NUCLEOTIDE SEQUENCE [LARGE SCALE GENOMIC DNA]</scope>
    <source>
        <strain evidence="13">NRRL Y-17324</strain>
    </source>
</reference>